<evidence type="ECO:0000313" key="3">
    <source>
        <dbReference type="EMBL" id="KRX14845.1"/>
    </source>
</evidence>
<keyword evidence="2" id="KW-0472">Membrane</keyword>
<feature type="transmembrane region" description="Helical" evidence="2">
    <location>
        <begin position="763"/>
        <end position="784"/>
    </location>
</feature>
<keyword evidence="2" id="KW-0812">Transmembrane</keyword>
<dbReference type="OrthoDB" id="5930580at2759"/>
<comment type="caution">
    <text evidence="3">The sequence shown here is derived from an EMBL/GenBank/DDBJ whole genome shotgun (WGS) entry which is preliminary data.</text>
</comment>
<gene>
    <name evidence="3" type="ORF">T07_9838</name>
</gene>
<dbReference type="EMBL" id="JYDL01000149">
    <property type="protein sequence ID" value="KRX14845.1"/>
    <property type="molecule type" value="Genomic_DNA"/>
</dbReference>
<feature type="compositionally biased region" description="Low complexity" evidence="1">
    <location>
        <begin position="464"/>
        <end position="475"/>
    </location>
</feature>
<dbReference type="AlphaFoldDB" id="A0A0V0RK27"/>
<feature type="compositionally biased region" description="Polar residues" evidence="1">
    <location>
        <begin position="104"/>
        <end position="118"/>
    </location>
</feature>
<keyword evidence="2" id="KW-1133">Transmembrane helix</keyword>
<feature type="region of interest" description="Disordered" evidence="1">
    <location>
        <begin position="429"/>
        <end position="476"/>
    </location>
</feature>
<evidence type="ECO:0000256" key="1">
    <source>
        <dbReference type="SAM" id="MobiDB-lite"/>
    </source>
</evidence>
<feature type="region of interest" description="Disordered" evidence="1">
    <location>
        <begin position="82"/>
        <end position="140"/>
    </location>
</feature>
<feature type="compositionally biased region" description="Polar residues" evidence="1">
    <location>
        <begin position="447"/>
        <end position="463"/>
    </location>
</feature>
<name>A0A0V0RK27_9BILA</name>
<evidence type="ECO:0000313" key="4">
    <source>
        <dbReference type="Proteomes" id="UP000054630"/>
    </source>
</evidence>
<feature type="compositionally biased region" description="Polar residues" evidence="1">
    <location>
        <begin position="379"/>
        <end position="389"/>
    </location>
</feature>
<proteinExistence type="predicted"/>
<organism evidence="3 4">
    <name type="scientific">Trichinella nelsoni</name>
    <dbReference type="NCBI Taxonomy" id="6336"/>
    <lineage>
        <taxon>Eukaryota</taxon>
        <taxon>Metazoa</taxon>
        <taxon>Ecdysozoa</taxon>
        <taxon>Nematoda</taxon>
        <taxon>Enoplea</taxon>
        <taxon>Dorylaimia</taxon>
        <taxon>Trichinellida</taxon>
        <taxon>Trichinellidae</taxon>
        <taxon>Trichinella</taxon>
    </lineage>
</organism>
<reference evidence="3 4" key="1">
    <citation type="submission" date="2015-01" db="EMBL/GenBank/DDBJ databases">
        <title>Evolution of Trichinella species and genotypes.</title>
        <authorList>
            <person name="Korhonen P.K."/>
            <person name="Edoardo P."/>
            <person name="Giuseppe L.R."/>
            <person name="Gasser R.B."/>
        </authorList>
    </citation>
    <scope>NUCLEOTIDE SEQUENCE [LARGE SCALE GENOMIC DNA]</scope>
    <source>
        <strain evidence="3">ISS37</strain>
    </source>
</reference>
<sequence>MLNKMEKSAAESINELNEKSMNHLADTDMKHQPNKGSKIKQNDFDAQGALMKVLPNEEQNIDKEKGIEEASLVTAVDVASKNINESDTVSGEEKNVEMPKSIEESASLQGLSSTADGITSTSDEDSKSTSREIGIVENEHLEKEKRLGPLKFVDGDSESLKGEEVRKASQEVAITEEEKVFKKPSWTTNISEYLDTDLTVTSLLEELGVFELKAFKNKRFPWTLVPDDDFSQRSSYDSNFTHKNSVYSRTYLSRFASYDIFPLDSSEVDEDGKRDSTEVLTVEGQYVQEMKVSEGETAMIANCQNEKSAKKPNAASEKRGIAEEIVSGNQNVPDRNSWLRNILLSYAIDYAFVAAESINELNKKSIKQGDGSDMKHQPNKGSEITENDSGAQGALMEVLSNEEQKFDKEKGIEEASLITAVDVASKNINESDTVSGEEKNVEMPNSIEESASLQGSSITADGMSSTSDVDSKSTSGEIGIVENEHLDMEKRFGPLKFVDGDSESLKGEEVRKASQEVAIIEAEKVFEKASWSIDISENSTSDLKVSSALEEIGILELEQFENEQFLKSLVPDDDFSQRSSYDSNFTHKNSVYSRTYLSSLASHDIFASVSSSIEDSVIDDSVPTYSQNFGISTCECLSGISQIRENSFLDFGSQTAESSEDATSSLEWIPIEEKASEHEPSEGITSEVDEDGKRDSTEVLTVEEQYVQEMKVSEGATAMIANCQNEKSAKKANAASEKLGIADEMVSDNQNALDRNSWLRNILLSYAIDYAFVVFIFFICLRIMNGWSFFQMIYMNTLLWLNEDLHFQE</sequence>
<accession>A0A0V0RK27</accession>
<keyword evidence="4" id="KW-1185">Reference proteome</keyword>
<feature type="region of interest" description="Disordered" evidence="1">
    <location>
        <begin position="673"/>
        <end position="695"/>
    </location>
</feature>
<evidence type="ECO:0000256" key="2">
    <source>
        <dbReference type="SAM" id="Phobius"/>
    </source>
</evidence>
<protein>
    <submittedName>
        <fullName evidence="3">Uncharacterized protein</fullName>
    </submittedName>
</protein>
<feature type="region of interest" description="Disordered" evidence="1">
    <location>
        <begin position="366"/>
        <end position="389"/>
    </location>
</feature>
<feature type="compositionally biased region" description="Basic and acidic residues" evidence="1">
    <location>
        <begin position="91"/>
        <end position="103"/>
    </location>
</feature>
<dbReference type="Proteomes" id="UP000054630">
    <property type="component" value="Unassembled WGS sequence"/>
</dbReference>